<name>A0A9P4J111_9PEZI</name>
<dbReference type="SUPFAM" id="SSF51197">
    <property type="entry name" value="Clavaminate synthase-like"/>
    <property type="match status" value="1"/>
</dbReference>
<dbReference type="PANTHER" id="PTHR16557:SF3">
    <property type="entry name" value="ALPHA-KETOGLUTARATE-DEPENDENT DIOXYGENASE ALKB-LIKE DOMAIN-CONTAINING PROTEIN"/>
    <property type="match status" value="1"/>
</dbReference>
<feature type="binding site" evidence="5">
    <location>
        <position position="258"/>
    </location>
    <ligand>
        <name>Fe cation</name>
        <dbReference type="ChEBI" id="CHEBI:24875"/>
        <note>catalytic</note>
    </ligand>
</feature>
<dbReference type="InterPro" id="IPR027450">
    <property type="entry name" value="AlkB-like"/>
</dbReference>
<feature type="binding site" evidence="5">
    <location>
        <position position="319"/>
    </location>
    <ligand>
        <name>Fe cation</name>
        <dbReference type="ChEBI" id="CHEBI:24875"/>
        <note>catalytic</note>
    </ligand>
</feature>
<accession>A0A9P4J111</accession>
<feature type="binding site" evidence="5">
    <location>
        <position position="256"/>
    </location>
    <ligand>
        <name>Fe cation</name>
        <dbReference type="ChEBI" id="CHEBI:24875"/>
        <note>catalytic</note>
    </ligand>
</feature>
<sequence length="372" mass="41888">MTQTKHDSHHDTHALPPMFIQEAYWHYNKVKPADLENDAKVIDFAKGLSEDQARVLRPVGSIKAATIVAACSAFRRAALVEDSKSPFKDLIKDAQIYEHQDFPGLQIIPGLLPPETQILWVSRILHEYLADPLHKINLEADYDIEYPLPPPVQTEEKDSSSATGFARTFFTHEAQSRFCTPKTDAKPLNAVQFLSRKLRWLTLGTQYHWPTRSYPRNPSTIFPPDLSALVTGLFPHITPESGVCLLYGPKDFMPVHRDVSEQCQRALASFSVGCDGIFLVARGVEEAETDAEKATRVVAIRVHSGDCIHLDGETRWAWHAMPRTVAGTCPKYLADWPAGSPGWGKKETKAFEKWKGWMGSKRLNVSCRQVWD</sequence>
<dbReference type="EMBL" id="ML996087">
    <property type="protein sequence ID" value="KAF2152120.1"/>
    <property type="molecule type" value="Genomic_DNA"/>
</dbReference>
<dbReference type="InterPro" id="IPR037151">
    <property type="entry name" value="AlkB-like_sf"/>
</dbReference>
<dbReference type="Gene3D" id="2.60.120.590">
    <property type="entry name" value="Alpha-ketoglutarate-dependent dioxygenase AlkB-like"/>
    <property type="match status" value="1"/>
</dbReference>
<proteinExistence type="predicted"/>
<gene>
    <name evidence="7" type="ORF">K461DRAFT_227038</name>
</gene>
<organism evidence="7 8">
    <name type="scientific">Myriangium duriaei CBS 260.36</name>
    <dbReference type="NCBI Taxonomy" id="1168546"/>
    <lineage>
        <taxon>Eukaryota</taxon>
        <taxon>Fungi</taxon>
        <taxon>Dikarya</taxon>
        <taxon>Ascomycota</taxon>
        <taxon>Pezizomycotina</taxon>
        <taxon>Dothideomycetes</taxon>
        <taxon>Dothideomycetidae</taxon>
        <taxon>Myriangiales</taxon>
        <taxon>Myriangiaceae</taxon>
        <taxon>Myriangium</taxon>
    </lineage>
</organism>
<dbReference type="GO" id="GO:0005737">
    <property type="term" value="C:cytoplasm"/>
    <property type="evidence" value="ECO:0007669"/>
    <property type="project" value="TreeGrafter"/>
</dbReference>
<keyword evidence="1 5" id="KW-0479">Metal-binding</keyword>
<evidence type="ECO:0000313" key="7">
    <source>
        <dbReference type="EMBL" id="KAF2152120.1"/>
    </source>
</evidence>
<evidence type="ECO:0000313" key="8">
    <source>
        <dbReference type="Proteomes" id="UP000799439"/>
    </source>
</evidence>
<dbReference type="InterPro" id="IPR004574">
    <property type="entry name" value="Alkb"/>
</dbReference>
<feature type="domain" description="Alpha-ketoglutarate-dependent dioxygenase AlkB-like" evidence="6">
    <location>
        <begin position="174"/>
        <end position="368"/>
    </location>
</feature>
<protein>
    <submittedName>
        <fullName evidence="7">Oxidoreductase domain-containing protein</fullName>
    </submittedName>
</protein>
<keyword evidence="3" id="KW-0560">Oxidoreductase</keyword>
<dbReference type="PANTHER" id="PTHR16557">
    <property type="entry name" value="ALKYLATED DNA REPAIR PROTEIN ALKB-RELATED"/>
    <property type="match status" value="1"/>
</dbReference>
<evidence type="ECO:0000256" key="4">
    <source>
        <dbReference type="ARBA" id="ARBA00023004"/>
    </source>
</evidence>
<dbReference type="GO" id="GO:0051213">
    <property type="term" value="F:dioxygenase activity"/>
    <property type="evidence" value="ECO:0007669"/>
    <property type="project" value="UniProtKB-KW"/>
</dbReference>
<keyword evidence="4 5" id="KW-0408">Iron</keyword>
<reference evidence="7" key="1">
    <citation type="journal article" date="2020" name="Stud. Mycol.">
        <title>101 Dothideomycetes genomes: a test case for predicting lifestyles and emergence of pathogens.</title>
        <authorList>
            <person name="Haridas S."/>
            <person name="Albert R."/>
            <person name="Binder M."/>
            <person name="Bloem J."/>
            <person name="Labutti K."/>
            <person name="Salamov A."/>
            <person name="Andreopoulos B."/>
            <person name="Baker S."/>
            <person name="Barry K."/>
            <person name="Bills G."/>
            <person name="Bluhm B."/>
            <person name="Cannon C."/>
            <person name="Castanera R."/>
            <person name="Culley D."/>
            <person name="Daum C."/>
            <person name="Ezra D."/>
            <person name="Gonzalez J."/>
            <person name="Henrissat B."/>
            <person name="Kuo A."/>
            <person name="Liang C."/>
            <person name="Lipzen A."/>
            <person name="Lutzoni F."/>
            <person name="Magnuson J."/>
            <person name="Mondo S."/>
            <person name="Nolan M."/>
            <person name="Ohm R."/>
            <person name="Pangilinan J."/>
            <person name="Park H.-J."/>
            <person name="Ramirez L."/>
            <person name="Alfaro M."/>
            <person name="Sun H."/>
            <person name="Tritt A."/>
            <person name="Yoshinaga Y."/>
            <person name="Zwiers L.-H."/>
            <person name="Turgeon B."/>
            <person name="Goodwin S."/>
            <person name="Spatafora J."/>
            <person name="Crous P."/>
            <person name="Grigoriev I."/>
        </authorList>
    </citation>
    <scope>NUCLEOTIDE SEQUENCE</scope>
    <source>
        <strain evidence="7">CBS 260.36</strain>
    </source>
</reference>
<dbReference type="Pfam" id="PF13532">
    <property type="entry name" value="2OG-FeII_Oxy_2"/>
    <property type="match status" value="1"/>
</dbReference>
<dbReference type="OrthoDB" id="6614653at2759"/>
<keyword evidence="8" id="KW-1185">Reference proteome</keyword>
<dbReference type="Proteomes" id="UP000799439">
    <property type="component" value="Unassembled WGS sequence"/>
</dbReference>
<evidence type="ECO:0000256" key="5">
    <source>
        <dbReference type="PIRSR" id="PIRSR604574-2"/>
    </source>
</evidence>
<keyword evidence="2" id="KW-0223">Dioxygenase</keyword>
<dbReference type="GO" id="GO:0005634">
    <property type="term" value="C:nucleus"/>
    <property type="evidence" value="ECO:0007669"/>
    <property type="project" value="TreeGrafter"/>
</dbReference>
<evidence type="ECO:0000256" key="2">
    <source>
        <dbReference type="ARBA" id="ARBA00022964"/>
    </source>
</evidence>
<dbReference type="AlphaFoldDB" id="A0A9P4J111"/>
<evidence type="ECO:0000256" key="3">
    <source>
        <dbReference type="ARBA" id="ARBA00023002"/>
    </source>
</evidence>
<comment type="cofactor">
    <cofactor evidence="5">
        <name>Fe(2+)</name>
        <dbReference type="ChEBI" id="CHEBI:29033"/>
    </cofactor>
    <text evidence="5">Binds 1 Fe(2+) ion per subunit.</text>
</comment>
<evidence type="ECO:0000256" key="1">
    <source>
        <dbReference type="ARBA" id="ARBA00022723"/>
    </source>
</evidence>
<evidence type="ECO:0000259" key="6">
    <source>
        <dbReference type="Pfam" id="PF13532"/>
    </source>
</evidence>
<dbReference type="GO" id="GO:0046872">
    <property type="term" value="F:metal ion binding"/>
    <property type="evidence" value="ECO:0007669"/>
    <property type="project" value="UniProtKB-KW"/>
</dbReference>
<comment type="caution">
    <text evidence="7">The sequence shown here is derived from an EMBL/GenBank/DDBJ whole genome shotgun (WGS) entry which is preliminary data.</text>
</comment>